<dbReference type="PANTHER" id="PTHR34371">
    <property type="entry name" value="OS01G0551000 PROTEIN"/>
    <property type="match status" value="1"/>
</dbReference>
<dbReference type="PANTHER" id="PTHR34371:SF6">
    <property type="entry name" value="MEMBRANE-ASSOCIATED KINASE REGULATOR 6"/>
    <property type="match status" value="1"/>
</dbReference>
<dbReference type="Proteomes" id="UP000596661">
    <property type="component" value="Chromosome 5"/>
</dbReference>
<dbReference type="Gramene" id="evm.model.05.186">
    <property type="protein sequence ID" value="cds.evm.model.05.186"/>
    <property type="gene ID" value="evm.TU.05.186"/>
</dbReference>
<dbReference type="OMA" id="WGSFRKN"/>
<reference evidence="2" key="2">
    <citation type="submission" date="2021-03" db="UniProtKB">
        <authorList>
            <consortium name="EnsemblPlants"/>
        </authorList>
    </citation>
    <scope>IDENTIFICATION</scope>
</reference>
<gene>
    <name evidence="2" type="primary">LOC115715707</name>
</gene>
<protein>
    <submittedName>
        <fullName evidence="2">Uncharacterized protein</fullName>
    </submittedName>
</protein>
<evidence type="ECO:0000256" key="1">
    <source>
        <dbReference type="SAM" id="MobiDB-lite"/>
    </source>
</evidence>
<proteinExistence type="predicted"/>
<organism evidence="2 3">
    <name type="scientific">Cannabis sativa</name>
    <name type="common">Hemp</name>
    <name type="synonym">Marijuana</name>
    <dbReference type="NCBI Taxonomy" id="3483"/>
    <lineage>
        <taxon>Eukaryota</taxon>
        <taxon>Viridiplantae</taxon>
        <taxon>Streptophyta</taxon>
        <taxon>Embryophyta</taxon>
        <taxon>Tracheophyta</taxon>
        <taxon>Spermatophyta</taxon>
        <taxon>Magnoliopsida</taxon>
        <taxon>eudicotyledons</taxon>
        <taxon>Gunneridae</taxon>
        <taxon>Pentapetalae</taxon>
        <taxon>rosids</taxon>
        <taxon>fabids</taxon>
        <taxon>Rosales</taxon>
        <taxon>Cannabaceae</taxon>
        <taxon>Cannabis</taxon>
    </lineage>
</organism>
<feature type="region of interest" description="Disordered" evidence="1">
    <location>
        <begin position="26"/>
        <end position="79"/>
    </location>
</feature>
<reference evidence="2" key="1">
    <citation type="submission" date="2018-11" db="EMBL/GenBank/DDBJ databases">
        <authorList>
            <person name="Grassa J C."/>
        </authorList>
    </citation>
    <scope>NUCLEOTIDE SEQUENCE [LARGE SCALE GENOMIC DNA]</scope>
</reference>
<name>A0A803PN79_CANSA</name>
<evidence type="ECO:0000313" key="3">
    <source>
        <dbReference type="Proteomes" id="UP000596661"/>
    </source>
</evidence>
<dbReference type="AlphaFoldDB" id="A0A803PN79"/>
<accession>A0A803PN79</accession>
<evidence type="ECO:0000313" key="2">
    <source>
        <dbReference type="EnsemblPlants" id="cds.evm.model.05.186"/>
    </source>
</evidence>
<keyword evidence="3" id="KW-1185">Reference proteome</keyword>
<dbReference type="EMBL" id="UZAU01000409">
    <property type="status" value="NOT_ANNOTATED_CDS"/>
    <property type="molecule type" value="Genomic_DNA"/>
</dbReference>
<dbReference type="OrthoDB" id="1934555at2759"/>
<dbReference type="EnsemblPlants" id="evm.model.05.186">
    <property type="protein sequence ID" value="cds.evm.model.05.186"/>
    <property type="gene ID" value="evm.TU.05.186"/>
</dbReference>
<sequence>MNNQSEPENNSIIMESVILPPKLSLFSLPNQLPEPSGGSASPPRRVSASVPFQWEEAPGKPRAEPSRQGGADQEEEERSLMMKSLELPPRLLGEVKFTNMTSSSPTTVLYGPEVGRSLSFTFSFRSPSGDQKLSRDRVGYFGSSRWGSFRKNNNNNNKVPPVVVGGSFDISPKEFYHHHHQHGITTTSSNNTNHDYNGKVKISRIRRRGSLSSFSNAKSHLLASIYESFKQVVPWRRKQEKQRKMGSSS</sequence>